<evidence type="ECO:0000313" key="2">
    <source>
        <dbReference type="EMBL" id="MCC2176737.1"/>
    </source>
</evidence>
<feature type="domain" description="DUF4830" evidence="1">
    <location>
        <begin position="61"/>
        <end position="144"/>
    </location>
</feature>
<dbReference type="EMBL" id="JAJEPX010000014">
    <property type="protein sequence ID" value="MCC2176737.1"/>
    <property type="molecule type" value="Genomic_DNA"/>
</dbReference>
<dbReference type="Proteomes" id="UP001298753">
    <property type="component" value="Unassembled WGS sequence"/>
</dbReference>
<name>A0AAW4VZ34_9FIRM</name>
<dbReference type="Pfam" id="PF16112">
    <property type="entry name" value="DUF4830"/>
    <property type="match status" value="1"/>
</dbReference>
<dbReference type="AlphaFoldDB" id="A0AAW4VZ34"/>
<organism evidence="2 3">
    <name type="scientific">Agathobaculum butyriciproducens</name>
    <dbReference type="NCBI Taxonomy" id="1628085"/>
    <lineage>
        <taxon>Bacteria</taxon>
        <taxon>Bacillati</taxon>
        <taxon>Bacillota</taxon>
        <taxon>Clostridia</taxon>
        <taxon>Eubacteriales</taxon>
        <taxon>Butyricicoccaceae</taxon>
        <taxon>Agathobaculum</taxon>
    </lineage>
</organism>
<evidence type="ECO:0000313" key="3">
    <source>
        <dbReference type="Proteomes" id="UP001298753"/>
    </source>
</evidence>
<protein>
    <submittedName>
        <fullName evidence="2">DUF4830 domain-containing protein</fullName>
    </submittedName>
</protein>
<dbReference type="GeneID" id="98660151"/>
<proteinExistence type="predicted"/>
<keyword evidence="3" id="KW-1185">Reference proteome</keyword>
<dbReference type="InterPro" id="IPR032257">
    <property type="entry name" value="DUF4830"/>
</dbReference>
<accession>A0AAW4VZ34</accession>
<reference evidence="2 3" key="1">
    <citation type="submission" date="2021-10" db="EMBL/GenBank/DDBJ databases">
        <title>Anaerobic single-cell dispensing facilitates the cultivation of human gut bacteria.</title>
        <authorList>
            <person name="Afrizal A."/>
        </authorList>
    </citation>
    <scope>NUCLEOTIDE SEQUENCE [LARGE SCALE GENOMIC DNA]</scope>
    <source>
        <strain evidence="2 3">CLA-AA-H270</strain>
    </source>
</reference>
<gene>
    <name evidence="2" type="ORF">LKD22_06310</name>
</gene>
<evidence type="ECO:0000259" key="1">
    <source>
        <dbReference type="Pfam" id="PF16112"/>
    </source>
</evidence>
<dbReference type="RefSeq" id="WP_116704995.1">
    <property type="nucleotide sequence ID" value="NZ_DBEZXD010000125.1"/>
</dbReference>
<comment type="caution">
    <text evidence="2">The sequence shown here is derived from an EMBL/GenBank/DDBJ whole genome shotgun (WGS) entry which is preliminary data.</text>
</comment>
<sequence length="162" mass="17197">MIVFAAKVSVRKIVVGVLAVGLVLVGAAALLPKTAEADTAVSAEGAALSAKLKTNEDRVALLTACGWSVESEPVGTQEVQIPDTFDEVYEQYNAIQQAQGLDLTPYQGKRAMLYTYALTAYPTGEQGVTANLLVRRNRLIAADITSAQTDGFVHGLLDMPQT</sequence>